<name>A0A485M067_9ZZZZ</name>
<reference evidence="2" key="1">
    <citation type="submission" date="2019-03" db="EMBL/GenBank/DDBJ databases">
        <authorList>
            <person name="Hao L."/>
        </authorList>
    </citation>
    <scope>NUCLEOTIDE SEQUENCE</scope>
</reference>
<dbReference type="AlphaFoldDB" id="A0A485M067"/>
<protein>
    <submittedName>
        <fullName evidence="2">Sporulation and spore germination</fullName>
    </submittedName>
</protein>
<proteinExistence type="predicted"/>
<dbReference type="SMART" id="SM00909">
    <property type="entry name" value="Germane"/>
    <property type="match status" value="1"/>
</dbReference>
<organism evidence="2">
    <name type="scientific">anaerobic digester metagenome</name>
    <dbReference type="NCBI Taxonomy" id="1263854"/>
    <lineage>
        <taxon>unclassified sequences</taxon>
        <taxon>metagenomes</taxon>
        <taxon>ecological metagenomes</taxon>
    </lineage>
</organism>
<dbReference type="InterPro" id="IPR019606">
    <property type="entry name" value="GerMN"/>
</dbReference>
<evidence type="ECO:0000313" key="2">
    <source>
        <dbReference type="EMBL" id="VFU15036.1"/>
    </source>
</evidence>
<dbReference type="EMBL" id="CAADRN010000204">
    <property type="protein sequence ID" value="VFU15036.1"/>
    <property type="molecule type" value="Genomic_DNA"/>
</dbReference>
<evidence type="ECO:0000259" key="1">
    <source>
        <dbReference type="SMART" id="SM00909"/>
    </source>
</evidence>
<sequence length="192" mass="20336">MLSKAQKVLLALVLIVAITGVLLAQQNNQPAVTNGTVDHGNGSQEPAETAVELTLYFSDDQAMYLLPEQRNVTIGEGESIEETVVRELIKGPSGAGLKRTIPPETSLLSLSIENGVAGVNFSKDIQDSRYGGSAGESMLVYSIVNSLTELPGINQVQILVEGKKIESLYGHIGAAEPLEPNPGLVQGNDQNL</sequence>
<dbReference type="Pfam" id="PF10646">
    <property type="entry name" value="Germane"/>
    <property type="match status" value="1"/>
</dbReference>
<accession>A0A485M067</accession>
<gene>
    <name evidence="2" type="ORF">SCFA_2820004</name>
</gene>
<feature type="domain" description="GerMN" evidence="1">
    <location>
        <begin position="81"/>
        <end position="169"/>
    </location>
</feature>